<evidence type="ECO:0000313" key="1">
    <source>
        <dbReference type="EMBL" id="PTB49639.1"/>
    </source>
</evidence>
<organism evidence="1 2">
    <name type="scientific">Trichoderma harzianum CBS 226.95</name>
    <dbReference type="NCBI Taxonomy" id="983964"/>
    <lineage>
        <taxon>Eukaryota</taxon>
        <taxon>Fungi</taxon>
        <taxon>Dikarya</taxon>
        <taxon>Ascomycota</taxon>
        <taxon>Pezizomycotina</taxon>
        <taxon>Sordariomycetes</taxon>
        <taxon>Hypocreomycetidae</taxon>
        <taxon>Hypocreales</taxon>
        <taxon>Hypocreaceae</taxon>
        <taxon>Trichoderma</taxon>
    </lineage>
</organism>
<protein>
    <submittedName>
        <fullName evidence="1">Uncharacterized protein</fullName>
    </submittedName>
</protein>
<sequence>MFPDVCLVSTRDGDDQIHYFDAIPAASEPNRAILTPIDRWTQQAPSLNCFFLSANPRDLHNSKEARK</sequence>
<reference evidence="1 2" key="1">
    <citation type="submission" date="2016-07" db="EMBL/GenBank/DDBJ databases">
        <title>Multiple horizontal gene transfer events from other fungi enriched the ability of initially mycotrophic Trichoderma (Ascomycota) to feed on dead plant biomass.</title>
        <authorList>
            <consortium name="DOE Joint Genome Institute"/>
            <person name="Aerts A."/>
            <person name="Atanasova L."/>
            <person name="Chenthamara K."/>
            <person name="Zhang J."/>
            <person name="Grujic M."/>
            <person name="Henrissat B."/>
            <person name="Kuo A."/>
            <person name="Salamov A."/>
            <person name="Lipzen A."/>
            <person name="Labutti K."/>
            <person name="Barry K."/>
            <person name="Miao Y."/>
            <person name="Rahimi M.J."/>
            <person name="Shen Q."/>
            <person name="Grigoriev I.V."/>
            <person name="Kubicek C.P."/>
            <person name="Druzhinina I.S."/>
        </authorList>
    </citation>
    <scope>NUCLEOTIDE SEQUENCE [LARGE SCALE GENOMIC DNA]</scope>
    <source>
        <strain evidence="1 2">CBS 226.95</strain>
    </source>
</reference>
<dbReference type="GeneID" id="36622517"/>
<dbReference type="AlphaFoldDB" id="A0A2T3ZXV9"/>
<dbReference type="Proteomes" id="UP000241690">
    <property type="component" value="Unassembled WGS sequence"/>
</dbReference>
<evidence type="ECO:0000313" key="2">
    <source>
        <dbReference type="Proteomes" id="UP000241690"/>
    </source>
</evidence>
<name>A0A2T3ZXV9_TRIHA</name>
<accession>A0A2T3ZXV9</accession>
<keyword evidence="2" id="KW-1185">Reference proteome</keyword>
<gene>
    <name evidence="1" type="ORF">M431DRAFT_271643</name>
</gene>
<dbReference type="EMBL" id="KZ679691">
    <property type="protein sequence ID" value="PTB49639.1"/>
    <property type="molecule type" value="Genomic_DNA"/>
</dbReference>
<dbReference type="RefSeq" id="XP_024769316.1">
    <property type="nucleotide sequence ID" value="XM_024913953.1"/>
</dbReference>
<proteinExistence type="predicted"/>